<name>A0A375ABT2_9GAMM</name>
<protein>
    <submittedName>
        <fullName evidence="1">Uncharacterized protein</fullName>
    </submittedName>
</protein>
<evidence type="ECO:0000313" key="1">
    <source>
        <dbReference type="EMBL" id="SLM63437.1"/>
    </source>
</evidence>
<dbReference type="AlphaFoldDB" id="A0A375ABT2"/>
<proteinExistence type="predicted"/>
<organism evidence="1 2">
    <name type="scientific">Dickeya aquatica</name>
    <dbReference type="NCBI Taxonomy" id="1401087"/>
    <lineage>
        <taxon>Bacteria</taxon>
        <taxon>Pseudomonadati</taxon>
        <taxon>Pseudomonadota</taxon>
        <taxon>Gammaproteobacteria</taxon>
        <taxon>Enterobacterales</taxon>
        <taxon>Pectobacteriaceae</taxon>
        <taxon>Dickeya</taxon>
    </lineage>
</organism>
<keyword evidence="2" id="KW-1185">Reference proteome</keyword>
<gene>
    <name evidence="1" type="ORF">DAQ1742_02559</name>
</gene>
<sequence length="48" mass="5526">MVGFCQYAWGIISPHLFDVYTDSGQQAGFMRKKSQRRWLVGIHGVTPR</sequence>
<accession>A0A375ABT2</accession>
<dbReference type="Proteomes" id="UP000294820">
    <property type="component" value="Chromosome 1"/>
</dbReference>
<dbReference type="EMBL" id="LT615367">
    <property type="protein sequence ID" value="SLM63437.1"/>
    <property type="molecule type" value="Genomic_DNA"/>
</dbReference>
<reference evidence="1 2" key="1">
    <citation type="submission" date="2016-09" db="EMBL/GenBank/DDBJ databases">
        <authorList>
            <person name="Reverchon S."/>
            <person name="Nasser W."/>
            <person name="Leonard S."/>
            <person name="Brochier C."/>
            <person name="Duprey A."/>
        </authorList>
    </citation>
    <scope>NUCLEOTIDE SEQUENCE [LARGE SCALE GENOMIC DNA]</scope>
    <source>
        <strain evidence="1 2">174/2</strain>
    </source>
</reference>
<evidence type="ECO:0000313" key="2">
    <source>
        <dbReference type="Proteomes" id="UP000294820"/>
    </source>
</evidence>
<dbReference type="KEGG" id="daq:DAQ1742_02559"/>